<evidence type="ECO:0000313" key="3">
    <source>
        <dbReference type="Proteomes" id="UP001214301"/>
    </source>
</evidence>
<name>A0ABY7R8U5_9PSED</name>
<protein>
    <recommendedName>
        <fullName evidence="4">ATPase</fullName>
    </recommendedName>
</protein>
<evidence type="ECO:0000256" key="1">
    <source>
        <dbReference type="SAM" id="MobiDB-lite"/>
    </source>
</evidence>
<dbReference type="Proteomes" id="UP001214301">
    <property type="component" value="Chromosome"/>
</dbReference>
<accession>A0ABY7R8U5</accession>
<evidence type="ECO:0000313" key="2">
    <source>
        <dbReference type="EMBL" id="WCH99618.1"/>
    </source>
</evidence>
<proteinExistence type="predicted"/>
<dbReference type="RefSeq" id="WP_156311379.1">
    <property type="nucleotide sequence ID" value="NZ_CP116669.1"/>
</dbReference>
<feature type="compositionally biased region" description="Basic and acidic residues" evidence="1">
    <location>
        <begin position="23"/>
        <end position="38"/>
    </location>
</feature>
<organism evidence="2 3">
    <name type="scientific">Pseudomonas capeferrum</name>
    <dbReference type="NCBI Taxonomy" id="1495066"/>
    <lineage>
        <taxon>Bacteria</taxon>
        <taxon>Pseudomonadati</taxon>
        <taxon>Pseudomonadota</taxon>
        <taxon>Gammaproteobacteria</taxon>
        <taxon>Pseudomonadales</taxon>
        <taxon>Pseudomonadaceae</taxon>
        <taxon>Pseudomonas</taxon>
    </lineage>
</organism>
<gene>
    <name evidence="2" type="ORF">PMC74_23150</name>
</gene>
<keyword evidence="3" id="KW-1185">Reference proteome</keyword>
<evidence type="ECO:0008006" key="4">
    <source>
        <dbReference type="Google" id="ProtNLM"/>
    </source>
</evidence>
<reference evidence="2 3" key="1">
    <citation type="journal article" date="2020" name="Front. Microbiol.">
        <title>Toward Biorecycling: Isolation of a Soil Bacterium That Grows on a Polyurethane Oligomer and Monomer.</title>
        <authorList>
            <person name="Espinosa M.J.C."/>
            <person name="Blanco A.C."/>
            <person name="Schmidgall T."/>
            <person name="Atanasoff-Kardjalieff A.K."/>
            <person name="Kappelmeyer U."/>
            <person name="Tischler D."/>
            <person name="Pieper D.H."/>
            <person name="Heipieper H.J."/>
            <person name="Eberlein C."/>
        </authorList>
    </citation>
    <scope>NUCLEOTIDE SEQUENCE [LARGE SCALE GENOMIC DNA]</scope>
    <source>
        <strain evidence="2 3">TDA1</strain>
    </source>
</reference>
<sequence length="234" mass="26111">MRLDGGYNGSAQQAEANLYVGREQGRREGRKAGFEEGRSQGYSEGWDAGAARANTKLEPLRDHVRQYFTEAVLLRSQVKRQQAVIDVIHEQLSKIAQAQAAQRPGMPAAGRDTGLADTITTLQNSNAWLRAKVEAMDAQIQASHAQAKLQTQQYNQSLVFVHAAQEVLEEFLDDDSPEAEFIREQFAARYQQQVALSVRDGDLEMAPHQDETFHKSLPGTRQFIVDMLQAVASR</sequence>
<feature type="region of interest" description="Disordered" evidence="1">
    <location>
        <begin position="22"/>
        <end position="46"/>
    </location>
</feature>
<dbReference type="EMBL" id="CP116669">
    <property type="protein sequence ID" value="WCH99618.1"/>
    <property type="molecule type" value="Genomic_DNA"/>
</dbReference>